<gene>
    <name evidence="1" type="ORF">H2198_009910</name>
</gene>
<name>A0ACC2ZT77_9EURO</name>
<proteinExistence type="predicted"/>
<sequence length="231" mass="24451">MTTSDLHSALLRPAVVQVLKAMGFNLAKPAVVDTLTDLTARYLVLVASEAAQTAASTHGDNIPTVQDVRLALEKVGALRPQMRATEEALKPLVKVDGMLVPFEDLRGVRNFVKWAEGPVHAEIRRVGGLASGESDNVADLAAGMDENEDYVTTIKKKHSKTAEESRYQGTTLGKDGDIQPVTIAGGPVENLSQWNMARSRSGLSAGQTASTSPVSSALSTPIDSTTKADQG</sequence>
<keyword evidence="2" id="KW-1185">Reference proteome</keyword>
<evidence type="ECO:0000313" key="1">
    <source>
        <dbReference type="EMBL" id="KAJ9650788.1"/>
    </source>
</evidence>
<dbReference type="EMBL" id="JAPDRQ010000308">
    <property type="protein sequence ID" value="KAJ9650788.1"/>
    <property type="molecule type" value="Genomic_DNA"/>
</dbReference>
<accession>A0ACC2ZT77</accession>
<reference evidence="1" key="1">
    <citation type="submission" date="2022-10" db="EMBL/GenBank/DDBJ databases">
        <title>Culturing micro-colonial fungi from biological soil crusts in the Mojave desert and describing Neophaeococcomyces mojavensis, and introducing the new genera and species Taxawa tesnikishii.</title>
        <authorList>
            <person name="Kurbessoian T."/>
            <person name="Stajich J.E."/>
        </authorList>
    </citation>
    <scope>NUCLEOTIDE SEQUENCE</scope>
    <source>
        <strain evidence="1">JES_112</strain>
    </source>
</reference>
<organism evidence="1 2">
    <name type="scientific">Neophaeococcomyces mojaviensis</name>
    <dbReference type="NCBI Taxonomy" id="3383035"/>
    <lineage>
        <taxon>Eukaryota</taxon>
        <taxon>Fungi</taxon>
        <taxon>Dikarya</taxon>
        <taxon>Ascomycota</taxon>
        <taxon>Pezizomycotina</taxon>
        <taxon>Eurotiomycetes</taxon>
        <taxon>Chaetothyriomycetidae</taxon>
        <taxon>Chaetothyriales</taxon>
        <taxon>Chaetothyriales incertae sedis</taxon>
        <taxon>Neophaeococcomyces</taxon>
    </lineage>
</organism>
<evidence type="ECO:0000313" key="2">
    <source>
        <dbReference type="Proteomes" id="UP001172386"/>
    </source>
</evidence>
<protein>
    <submittedName>
        <fullName evidence="1">Uncharacterized protein</fullName>
    </submittedName>
</protein>
<comment type="caution">
    <text evidence="1">The sequence shown here is derived from an EMBL/GenBank/DDBJ whole genome shotgun (WGS) entry which is preliminary data.</text>
</comment>
<dbReference type="Proteomes" id="UP001172386">
    <property type="component" value="Unassembled WGS sequence"/>
</dbReference>